<gene>
    <name evidence="2" type="ORF">RAE03_10690</name>
</gene>
<dbReference type="Proteomes" id="UP001185706">
    <property type="component" value="Unassembled WGS sequence"/>
</dbReference>
<dbReference type="AlphaFoldDB" id="A0AAE4SZI2"/>
<reference evidence="2" key="1">
    <citation type="submission" date="2023-08" db="EMBL/GenBank/DDBJ databases">
        <title>Genomic characterization of the C. tuberculostearicum species complex, a ubiquitous member of the human skin microbiome.</title>
        <authorList>
            <person name="Ahmed N."/>
            <person name="Deming C."/>
            <person name="Conlan S."/>
            <person name="Segre J."/>
        </authorList>
    </citation>
    <scope>NUCLEOTIDE SEQUENCE</scope>
    <source>
        <strain evidence="2">CTNIH22</strain>
    </source>
</reference>
<feature type="region of interest" description="Disordered" evidence="1">
    <location>
        <begin position="93"/>
        <end position="129"/>
    </location>
</feature>
<evidence type="ECO:0000313" key="2">
    <source>
        <dbReference type="EMBL" id="MDV2420230.1"/>
    </source>
</evidence>
<feature type="compositionally biased region" description="Low complexity" evidence="1">
    <location>
        <begin position="118"/>
        <end position="129"/>
    </location>
</feature>
<dbReference type="EMBL" id="JAVBIB010000019">
    <property type="protein sequence ID" value="MDV2420230.1"/>
    <property type="molecule type" value="Genomic_DNA"/>
</dbReference>
<name>A0AAE4SZI2_9CORY</name>
<evidence type="ECO:0000256" key="1">
    <source>
        <dbReference type="SAM" id="MobiDB-lite"/>
    </source>
</evidence>
<feature type="region of interest" description="Disordered" evidence="1">
    <location>
        <begin position="175"/>
        <end position="226"/>
    </location>
</feature>
<organism evidence="2 3">
    <name type="scientific">Corynebacterium tuberculostearicum</name>
    <dbReference type="NCBI Taxonomy" id="38304"/>
    <lineage>
        <taxon>Bacteria</taxon>
        <taxon>Bacillati</taxon>
        <taxon>Actinomycetota</taxon>
        <taxon>Actinomycetes</taxon>
        <taxon>Mycobacteriales</taxon>
        <taxon>Corynebacteriaceae</taxon>
        <taxon>Corynebacterium</taxon>
    </lineage>
</organism>
<accession>A0AAE4SZI2</accession>
<comment type="caution">
    <text evidence="2">The sequence shown here is derived from an EMBL/GenBank/DDBJ whole genome shotgun (WGS) entry which is preliminary data.</text>
</comment>
<evidence type="ECO:0000313" key="3">
    <source>
        <dbReference type="Proteomes" id="UP001185706"/>
    </source>
</evidence>
<sequence>MRTHVEGVVTTGNDRFPVDGGEVSFTAVPGPAVLALISQGRAVDTIPILVGDAATQTLRQVVSAAKVADDATQREIEKLAAQAVELVDSSVENAKKAQDGATRAETAAGNAKTSETNAASSSSGAKSSASAASSSASKAATSEKNAAKSASAAATSASSAKADADRAANIASSTSWNGDKLTVNGQTSPSLRGPKGDSGASAWDDITGKPSTFPPRSHTHRKADITDLPSFAEGIVEGSVPRRGSDGTFFVREPQKEGHVATKSYVDTAIAAEKARTVGMVWMVETEDQAKAKETSCQKGDFIQVAATGTAYQVTNAGLKLVSTPTSTAGFTTETSSGSWAKWTGKTPAWAEIGSSFLILTPGRYRVECPSRIVPYKMGPMESLPNVEKDGIVEADRTIQIYCPSRADSVGTIFVTRLA</sequence>
<dbReference type="RefSeq" id="WP_316993821.1">
    <property type="nucleotide sequence ID" value="NZ_JAVBIB010000019.1"/>
</dbReference>
<proteinExistence type="predicted"/>
<protein>
    <submittedName>
        <fullName evidence="2">Uncharacterized protein</fullName>
    </submittedName>
</protein>